<feature type="compositionally biased region" description="Low complexity" evidence="1">
    <location>
        <begin position="442"/>
        <end position="455"/>
    </location>
</feature>
<feature type="region of interest" description="Disordered" evidence="1">
    <location>
        <begin position="142"/>
        <end position="357"/>
    </location>
</feature>
<accession>A0A644VZB2</accession>
<reference evidence="2" key="1">
    <citation type="submission" date="2019-08" db="EMBL/GenBank/DDBJ databases">
        <authorList>
            <person name="Kucharzyk K."/>
            <person name="Murdoch R.W."/>
            <person name="Higgins S."/>
            <person name="Loffler F."/>
        </authorList>
    </citation>
    <scope>NUCLEOTIDE SEQUENCE</scope>
</reference>
<organism evidence="2">
    <name type="scientific">bioreactor metagenome</name>
    <dbReference type="NCBI Taxonomy" id="1076179"/>
    <lineage>
        <taxon>unclassified sequences</taxon>
        <taxon>metagenomes</taxon>
        <taxon>ecological metagenomes</taxon>
    </lineage>
</organism>
<proteinExistence type="predicted"/>
<gene>
    <name evidence="2" type="ORF">SDC9_42848</name>
</gene>
<feature type="compositionally biased region" description="Basic and acidic residues" evidence="1">
    <location>
        <begin position="183"/>
        <end position="195"/>
    </location>
</feature>
<feature type="compositionally biased region" description="Basic and acidic residues" evidence="1">
    <location>
        <begin position="311"/>
        <end position="329"/>
    </location>
</feature>
<evidence type="ECO:0000256" key="1">
    <source>
        <dbReference type="SAM" id="MobiDB-lite"/>
    </source>
</evidence>
<feature type="region of interest" description="Disordered" evidence="1">
    <location>
        <begin position="67"/>
        <end position="88"/>
    </location>
</feature>
<comment type="caution">
    <text evidence="2">The sequence shown here is derived from an EMBL/GenBank/DDBJ whole genome shotgun (WGS) entry which is preliminary data.</text>
</comment>
<feature type="region of interest" description="Disordered" evidence="1">
    <location>
        <begin position="442"/>
        <end position="464"/>
    </location>
</feature>
<dbReference type="AlphaFoldDB" id="A0A644VZB2"/>
<sequence length="564" mass="60272">MSALPPLPHLFSREGCLFAVEPAVPGDVGRGGGESETRTGFFHDLPDPEEDVLLDGQEFRPLFRPDIGEDQDIQGRGSVGLEPGEGNRVGRHFRVGVEHIPDGRQDPPELVSGGLVPEAEGFLHQRTVSPGDVHDLHLGELRVGDGDHRPVEGLDLRGAESDVEDRARRVAEPAVFSDLHGPVGEKGESSDDVLHRGLGGQGDGQSHHAQSGEEMEDGQPQPGETVEKDPRSRGDADEPAHGPDEAGVDALRFHPGRQDDQLGDSLSHPDGAPRPAEPADCGEELDEKDAQPAGDVDGVVHEQNCLGRGQGECHRGKDPEDIPREEAHVPGDFSEQSPDADVQGNEHQQDQGQGDPLPERLFMDFGGGPPGKDFRPLGREKPARRDDVVVIGPFHRSGQVGHVLNSAVVVLKAGKGGRGEEPFPFRLAGFDPVQLKFRAGDVPSGDSGVSGIDPVLSAGNGPERRKADAVKDFLEKQRPFPGDVIPEDVRYFREVQALHGPLEVVPGQISFFHRFGGVDEEAGSAPGDHPGLLQVVVPRVHVGDKGCEGVPGRRPVGWGQGIRG</sequence>
<dbReference type="EMBL" id="VSSQ01000520">
    <property type="protein sequence ID" value="MPL96666.1"/>
    <property type="molecule type" value="Genomic_DNA"/>
</dbReference>
<evidence type="ECO:0000313" key="2">
    <source>
        <dbReference type="EMBL" id="MPL96666.1"/>
    </source>
</evidence>
<protein>
    <submittedName>
        <fullName evidence="2">Uncharacterized protein</fullName>
    </submittedName>
</protein>
<feature type="compositionally biased region" description="Basic and acidic residues" evidence="1">
    <location>
        <begin position="142"/>
        <end position="171"/>
    </location>
</feature>
<feature type="compositionally biased region" description="Basic and acidic residues" evidence="1">
    <location>
        <begin position="225"/>
        <end position="244"/>
    </location>
</feature>
<name>A0A644VZB2_9ZZZZ</name>